<dbReference type="OrthoDB" id="1263236at2759"/>
<proteinExistence type="predicted"/>
<name>A0A314LD86_NICAT</name>
<protein>
    <submittedName>
        <fullName evidence="1">Uncharacterized protein</fullName>
    </submittedName>
</protein>
<keyword evidence="2" id="KW-1185">Reference proteome</keyword>
<accession>A0A314LD86</accession>
<evidence type="ECO:0000313" key="1">
    <source>
        <dbReference type="EMBL" id="OIT39039.1"/>
    </source>
</evidence>
<dbReference type="SMR" id="A0A314LD86"/>
<organism evidence="1 2">
    <name type="scientific">Nicotiana attenuata</name>
    <name type="common">Coyote tobacco</name>
    <dbReference type="NCBI Taxonomy" id="49451"/>
    <lineage>
        <taxon>Eukaryota</taxon>
        <taxon>Viridiplantae</taxon>
        <taxon>Streptophyta</taxon>
        <taxon>Embryophyta</taxon>
        <taxon>Tracheophyta</taxon>
        <taxon>Spermatophyta</taxon>
        <taxon>Magnoliopsida</taxon>
        <taxon>eudicotyledons</taxon>
        <taxon>Gunneridae</taxon>
        <taxon>Pentapetalae</taxon>
        <taxon>asterids</taxon>
        <taxon>lamiids</taxon>
        <taxon>Solanales</taxon>
        <taxon>Solanaceae</taxon>
        <taxon>Nicotianoideae</taxon>
        <taxon>Nicotianeae</taxon>
        <taxon>Nicotiana</taxon>
    </lineage>
</organism>
<sequence length="153" mass="18055">MPQGGNIQYREEFRKIYYRYFRQIVQDDGFDIDVYPGNAKATIYVPYLDFETEVDMLMELANHAIEEFNKSSSAYKYKFLFIEKVNYIMTKYREYFITVKVTNLTLRTPMATFQIRAYKGPNAKNIITLCRRKGEDVKAVNEVCSKMADLKAE</sequence>
<evidence type="ECO:0000313" key="2">
    <source>
        <dbReference type="Proteomes" id="UP000187609"/>
    </source>
</evidence>
<gene>
    <name evidence="1" type="ORF">A4A49_20827</name>
</gene>
<dbReference type="PANTHER" id="PTHR31260:SF42">
    <property type="entry name" value="RESTRICTION ENDONUCLEASE DOMAIN-CONTAINING PROTEIN"/>
    <property type="match status" value="1"/>
</dbReference>
<dbReference type="Gramene" id="OIT39039">
    <property type="protein sequence ID" value="OIT39039"/>
    <property type="gene ID" value="A4A49_20827"/>
</dbReference>
<dbReference type="KEGG" id="nau:109238619"/>
<dbReference type="PANTHER" id="PTHR31260">
    <property type="entry name" value="CYSTATIN/MONELLIN SUPERFAMILY PROTEIN"/>
    <property type="match status" value="1"/>
</dbReference>
<dbReference type="EMBL" id="MJEQ01000147">
    <property type="protein sequence ID" value="OIT39039.1"/>
    <property type="molecule type" value="Genomic_DNA"/>
</dbReference>
<dbReference type="AlphaFoldDB" id="A0A314LD86"/>
<dbReference type="InterPro" id="IPR006462">
    <property type="entry name" value="MS5"/>
</dbReference>
<reference evidence="1" key="1">
    <citation type="submission" date="2016-11" db="EMBL/GenBank/DDBJ databases">
        <title>The genome of Nicotiana attenuata.</title>
        <authorList>
            <person name="Xu S."/>
            <person name="Brockmoeller T."/>
            <person name="Gaquerel E."/>
            <person name="Navarro A."/>
            <person name="Kuhl H."/>
            <person name="Gase K."/>
            <person name="Ling Z."/>
            <person name="Zhou W."/>
            <person name="Kreitzer C."/>
            <person name="Stanke M."/>
            <person name="Tang H."/>
            <person name="Lyons E."/>
            <person name="Pandey P."/>
            <person name="Pandey S.P."/>
            <person name="Timmermann B."/>
            <person name="Baldwin I.T."/>
        </authorList>
    </citation>
    <scope>NUCLEOTIDE SEQUENCE [LARGE SCALE GENOMIC DNA]</scope>
    <source>
        <strain evidence="1">UT</strain>
    </source>
</reference>
<comment type="caution">
    <text evidence="1">The sequence shown here is derived from an EMBL/GenBank/DDBJ whole genome shotgun (WGS) entry which is preliminary data.</text>
</comment>
<dbReference type="Proteomes" id="UP000187609">
    <property type="component" value="Unassembled WGS sequence"/>
</dbReference>